<evidence type="ECO:0000256" key="2">
    <source>
        <dbReference type="HAMAP-Rule" id="MF_00984"/>
    </source>
</evidence>
<accession>A0A388T9T7</accession>
<dbReference type="Pfam" id="PF00436">
    <property type="entry name" value="SSB"/>
    <property type="match status" value="1"/>
</dbReference>
<dbReference type="PROSITE" id="PS50935">
    <property type="entry name" value="SSB"/>
    <property type="match status" value="1"/>
</dbReference>
<comment type="caution">
    <text evidence="2">Lacks conserved residue(s) required for the propagation of feature annotation.</text>
</comment>
<proteinExistence type="inferred from homology"/>
<evidence type="ECO:0000313" key="5">
    <source>
        <dbReference type="EMBL" id="GBR73416.1"/>
    </source>
</evidence>
<dbReference type="PIRSF" id="PIRSF002070">
    <property type="entry name" value="SSB"/>
    <property type="match status" value="1"/>
</dbReference>
<dbReference type="SUPFAM" id="SSF50249">
    <property type="entry name" value="Nucleic acid-binding proteins"/>
    <property type="match status" value="1"/>
</dbReference>
<sequence length="137" mass="14957">MYNKVFLIGRLTHDPEARSTSAGVMVSRFSLAVNRTSKRDAEADFIRIVAWRKLAETCNTYLRKGKPVAIEGRLQIGVYEKNGQQFQSAEVVADSMQMLDTKASASAGTPYPAERENSAAAPESKPFAAADESPAPF</sequence>
<dbReference type="HAMAP" id="MF_00984">
    <property type="entry name" value="SSB"/>
    <property type="match status" value="1"/>
</dbReference>
<dbReference type="GO" id="GO:0006260">
    <property type="term" value="P:DNA replication"/>
    <property type="evidence" value="ECO:0007669"/>
    <property type="project" value="InterPro"/>
</dbReference>
<dbReference type="PANTHER" id="PTHR10302">
    <property type="entry name" value="SINGLE-STRANDED DNA-BINDING PROTEIN"/>
    <property type="match status" value="1"/>
</dbReference>
<reference evidence="5 6" key="1">
    <citation type="journal article" date="2019" name="ISME J.">
        <title>Genome analyses of uncultured TG2/ZB3 bacteria in 'Margulisbacteria' specifically attached to ectosymbiotic spirochetes of protists in the termite gut.</title>
        <authorList>
            <person name="Utami Y.D."/>
            <person name="Kuwahara H."/>
            <person name="Igai K."/>
            <person name="Murakami T."/>
            <person name="Sugaya K."/>
            <person name="Morikawa T."/>
            <person name="Nagura Y."/>
            <person name="Yuki M."/>
            <person name="Deevong P."/>
            <person name="Inoue T."/>
            <person name="Kihara K."/>
            <person name="Lo N."/>
            <person name="Yamada A."/>
            <person name="Ohkuma M."/>
            <person name="Hongoh Y."/>
        </authorList>
    </citation>
    <scope>NUCLEOTIDE SEQUENCE [LARGE SCALE GENOMIC DNA]</scope>
    <source>
        <strain evidence="5">NkOx7-01</strain>
    </source>
</reference>
<feature type="compositionally biased region" description="Low complexity" evidence="4">
    <location>
        <begin position="118"/>
        <end position="130"/>
    </location>
</feature>
<keyword evidence="6" id="KW-1185">Reference proteome</keyword>
<dbReference type="InterPro" id="IPR012340">
    <property type="entry name" value="NA-bd_OB-fold"/>
</dbReference>
<name>A0A388T9T7_TERA1</name>
<dbReference type="GO" id="GO:0009295">
    <property type="term" value="C:nucleoid"/>
    <property type="evidence" value="ECO:0007669"/>
    <property type="project" value="TreeGrafter"/>
</dbReference>
<dbReference type="Proteomes" id="UP000269352">
    <property type="component" value="Unassembled WGS sequence"/>
</dbReference>
<protein>
    <recommendedName>
        <fullName evidence="2 3">Single-stranded DNA-binding protein</fullName>
        <shortName evidence="2">SSB</shortName>
    </recommendedName>
</protein>
<dbReference type="PANTHER" id="PTHR10302:SF27">
    <property type="entry name" value="SINGLE-STRANDED DNA-BINDING PROTEIN"/>
    <property type="match status" value="1"/>
</dbReference>
<dbReference type="GO" id="GO:0003697">
    <property type="term" value="F:single-stranded DNA binding"/>
    <property type="evidence" value="ECO:0007669"/>
    <property type="project" value="UniProtKB-UniRule"/>
</dbReference>
<dbReference type="NCBIfam" id="TIGR00621">
    <property type="entry name" value="ssb"/>
    <property type="match status" value="1"/>
</dbReference>
<comment type="subunit">
    <text evidence="2">Homotetramer.</text>
</comment>
<evidence type="ECO:0000313" key="6">
    <source>
        <dbReference type="Proteomes" id="UP000269352"/>
    </source>
</evidence>
<feature type="region of interest" description="Disordered" evidence="4">
    <location>
        <begin position="103"/>
        <end position="137"/>
    </location>
</feature>
<organism evidence="5 6">
    <name type="scientific">Termititenax aidoneus</name>
    <dbReference type="NCBI Taxonomy" id="2218524"/>
    <lineage>
        <taxon>Bacteria</taxon>
        <taxon>Bacillati</taxon>
        <taxon>Candidatus Margulisiibacteriota</taxon>
        <taxon>Candidatus Termititenacia</taxon>
        <taxon>Candidatus Termititenacales</taxon>
        <taxon>Candidatus Termititenacaceae</taxon>
        <taxon>Candidatus Termititenax</taxon>
    </lineage>
</organism>
<dbReference type="EMBL" id="BGZN01000010">
    <property type="protein sequence ID" value="GBR73416.1"/>
    <property type="molecule type" value="Genomic_DNA"/>
</dbReference>
<keyword evidence="1 2" id="KW-0238">DNA-binding</keyword>
<comment type="caution">
    <text evidence="5">The sequence shown here is derived from an EMBL/GenBank/DDBJ whole genome shotgun (WGS) entry which is preliminary data.</text>
</comment>
<evidence type="ECO:0000256" key="4">
    <source>
        <dbReference type="SAM" id="MobiDB-lite"/>
    </source>
</evidence>
<evidence type="ECO:0000256" key="1">
    <source>
        <dbReference type="ARBA" id="ARBA00023125"/>
    </source>
</evidence>
<dbReference type="Gene3D" id="2.40.50.140">
    <property type="entry name" value="Nucleic acid-binding proteins"/>
    <property type="match status" value="1"/>
</dbReference>
<evidence type="ECO:0000256" key="3">
    <source>
        <dbReference type="PIRNR" id="PIRNR002070"/>
    </source>
</evidence>
<gene>
    <name evidence="5" type="ORF">NO1_0803</name>
</gene>
<dbReference type="AlphaFoldDB" id="A0A388T9T7"/>
<dbReference type="InterPro" id="IPR011344">
    <property type="entry name" value="ssDNA-bd"/>
</dbReference>
<dbReference type="InterPro" id="IPR000424">
    <property type="entry name" value="Primosome_PriB/ssb"/>
</dbReference>
<dbReference type="CDD" id="cd04496">
    <property type="entry name" value="SSB_OBF"/>
    <property type="match status" value="1"/>
</dbReference>